<feature type="compositionally biased region" description="Polar residues" evidence="3">
    <location>
        <begin position="230"/>
        <end position="239"/>
    </location>
</feature>
<evidence type="ECO:0000256" key="3">
    <source>
        <dbReference type="SAM" id="MobiDB-lite"/>
    </source>
</evidence>
<evidence type="ECO:0000256" key="1">
    <source>
        <dbReference type="ARBA" id="ARBA00022737"/>
    </source>
</evidence>
<feature type="compositionally biased region" description="Low complexity" evidence="3">
    <location>
        <begin position="55"/>
        <end position="65"/>
    </location>
</feature>
<feature type="domain" description="K Homology" evidence="4">
    <location>
        <begin position="1015"/>
        <end position="1083"/>
    </location>
</feature>
<evidence type="ECO:0000256" key="2">
    <source>
        <dbReference type="PROSITE-ProRule" id="PRU00117"/>
    </source>
</evidence>
<organism evidence="5 6">
    <name type="scientific">Saitozyma podzolica</name>
    <dbReference type="NCBI Taxonomy" id="1890683"/>
    <lineage>
        <taxon>Eukaryota</taxon>
        <taxon>Fungi</taxon>
        <taxon>Dikarya</taxon>
        <taxon>Basidiomycota</taxon>
        <taxon>Agaricomycotina</taxon>
        <taxon>Tremellomycetes</taxon>
        <taxon>Tremellales</taxon>
        <taxon>Trimorphomycetaceae</taxon>
        <taxon>Saitozyma</taxon>
    </lineage>
</organism>
<dbReference type="GO" id="GO:0003729">
    <property type="term" value="F:mRNA binding"/>
    <property type="evidence" value="ECO:0007669"/>
    <property type="project" value="TreeGrafter"/>
</dbReference>
<dbReference type="EMBL" id="RSCD01000021">
    <property type="protein sequence ID" value="RSH85276.1"/>
    <property type="molecule type" value="Genomic_DNA"/>
</dbReference>
<proteinExistence type="predicted"/>
<feature type="region of interest" description="Disordered" evidence="3">
    <location>
        <begin position="23"/>
        <end position="66"/>
    </location>
</feature>
<feature type="compositionally biased region" description="Low complexity" evidence="3">
    <location>
        <begin position="241"/>
        <end position="255"/>
    </location>
</feature>
<dbReference type="Pfam" id="PF24563">
    <property type="entry name" value="KH_Mug60-KHD4"/>
    <property type="match status" value="1"/>
</dbReference>
<feature type="domain" description="K Homology" evidence="4">
    <location>
        <begin position="930"/>
        <end position="1007"/>
    </location>
</feature>
<evidence type="ECO:0000313" key="5">
    <source>
        <dbReference type="EMBL" id="RSH85276.1"/>
    </source>
</evidence>
<dbReference type="InterPro" id="IPR056553">
    <property type="entry name" value="KH_Mug60-KHD4"/>
</dbReference>
<feature type="region of interest" description="Disordered" evidence="3">
    <location>
        <begin position="1252"/>
        <end position="1277"/>
    </location>
</feature>
<dbReference type="CDD" id="cd00105">
    <property type="entry name" value="KH-I"/>
    <property type="match status" value="1"/>
</dbReference>
<dbReference type="STRING" id="1890683.A0A427Y2A3"/>
<feature type="domain" description="K Homology" evidence="4">
    <location>
        <begin position="330"/>
        <end position="393"/>
    </location>
</feature>
<feature type="compositionally biased region" description="Pro residues" evidence="3">
    <location>
        <begin position="518"/>
        <end position="540"/>
    </location>
</feature>
<dbReference type="Proteomes" id="UP000279259">
    <property type="component" value="Unassembled WGS sequence"/>
</dbReference>
<comment type="caution">
    <text evidence="5">The sequence shown here is derived from an EMBL/GenBank/DDBJ whole genome shotgun (WGS) entry which is preliminary data.</text>
</comment>
<dbReference type="PANTHER" id="PTHR10627:SF76">
    <property type="entry name" value="KH DOMAIN-CONTAINING PROTEIN YLL032C"/>
    <property type="match status" value="1"/>
</dbReference>
<keyword evidence="2" id="KW-0694">RNA-binding</keyword>
<reference evidence="5 6" key="1">
    <citation type="submission" date="2018-11" db="EMBL/GenBank/DDBJ databases">
        <title>Genome sequence of Saitozyma podzolica DSM 27192.</title>
        <authorList>
            <person name="Aliyu H."/>
            <person name="Gorte O."/>
            <person name="Ochsenreither K."/>
        </authorList>
    </citation>
    <scope>NUCLEOTIDE SEQUENCE [LARGE SCALE GENOMIC DNA]</scope>
    <source>
        <strain evidence="5 6">DSM 27192</strain>
    </source>
</reference>
<protein>
    <recommendedName>
        <fullName evidence="4">K Homology domain-containing protein</fullName>
    </recommendedName>
</protein>
<keyword evidence="1" id="KW-0677">Repeat</keyword>
<feature type="compositionally biased region" description="Low complexity" evidence="3">
    <location>
        <begin position="1254"/>
        <end position="1271"/>
    </location>
</feature>
<feature type="region of interest" description="Disordered" evidence="3">
    <location>
        <begin position="1320"/>
        <end position="1376"/>
    </location>
</feature>
<feature type="region of interest" description="Disordered" evidence="3">
    <location>
        <begin position="510"/>
        <end position="545"/>
    </location>
</feature>
<feature type="region of interest" description="Disordered" evidence="3">
    <location>
        <begin position="223"/>
        <end position="287"/>
    </location>
</feature>
<accession>A0A427Y2A3</accession>
<evidence type="ECO:0000259" key="4">
    <source>
        <dbReference type="SMART" id="SM00322"/>
    </source>
</evidence>
<dbReference type="Pfam" id="PF00013">
    <property type="entry name" value="KH_1"/>
    <property type="match status" value="2"/>
</dbReference>
<dbReference type="PANTHER" id="PTHR10627">
    <property type="entry name" value="SCP160"/>
    <property type="match status" value="1"/>
</dbReference>
<dbReference type="CDD" id="cd22453">
    <property type="entry name" value="KH-I_MUG60_like"/>
    <property type="match status" value="1"/>
</dbReference>
<dbReference type="Gene3D" id="3.30.1370.10">
    <property type="entry name" value="K Homology domain, type 1"/>
    <property type="match status" value="3"/>
</dbReference>
<gene>
    <name evidence="5" type="ORF">EHS25_005083</name>
</gene>
<dbReference type="InterPro" id="IPR004087">
    <property type="entry name" value="KH_dom"/>
</dbReference>
<dbReference type="GO" id="GO:0005737">
    <property type="term" value="C:cytoplasm"/>
    <property type="evidence" value="ECO:0007669"/>
    <property type="project" value="TreeGrafter"/>
</dbReference>
<dbReference type="OrthoDB" id="271862at2759"/>
<dbReference type="InterPro" id="IPR036612">
    <property type="entry name" value="KH_dom_type_1_sf"/>
</dbReference>
<evidence type="ECO:0000313" key="6">
    <source>
        <dbReference type="Proteomes" id="UP000279259"/>
    </source>
</evidence>
<keyword evidence="6" id="KW-1185">Reference proteome</keyword>
<sequence length="1394" mass="147443">MDLYTTSFSYPCFSGRSLRASTSPLSQTLPLPASGAQPPAPPQNVTIAPEPAHNAGATAPTTTAGQVEQDWEAVQRMCIDITTREGCLVTVTREQVGSDLNPSPPNTSLQPQQIENPEAAVPATTVWNFHLSGNYQAVMAARGAILREVPRDNRTTLKVPRTDILESPLATVSPLKPDVRRKLDEIAAESKAHIAVLNIEAPGSTGTGSGQVLATADGQSVEDVGHVNGQDASQPSTEAVATGNGNGDDTLNGANEHSPEGAGSAPSDDKPATNGATAPSASGAHAPAPTVQVTYGLETERLCELVITGSTESVEVAKVRLLVMLDELSGLASEACDIDYKLHNIIAGRKRSMIQQIEEETACNIYFPIPLVGVLNQPQPGSQQGVGYRNMGGLSVQPTGMTGIGMQMTGGMNMGGMAGGGGMNGMGMGMAPQMTGGMGMPMGGGGMNGGGFPAPHHQQHHNQQRNQPPSYNPHQHVQFPYQPQPLEFNPQTTRGLPYSGPAAHHFNPMNGAIGPAPGHGPGPGHAPGPGLGPGPGPSPGPMRVNHTGMSQMPTGAFQGNRGMSSPIPMNMSGMPGGQMPMGGMGGPHNGHHHPPGPRPIGHGPGPNGPGMGGMGMGNNLNMPFAGQNHMHVGLGGGPMGMNNGMQMGVGGGGGMGMNMTGVNLGQYGQGPHPGLSIHSGEQGVLGKANQICITGEFFGVQRARDMLLNVAMQKSRLVISRDTAILPRKLDWLLTERLEDIKAIMNDNGTYIQVPSVGSQASLITVFGDHRVNIERTIRSVMALACQFYVASFWLLPVTFDVLMPQASLNPAQMQTVLKHVSHLTGAEVVFKSNCFEMHGSESQVRAAVMRVLELEVVQGFHHEIRFQIELANEHRDFISGKKNGKINKIMKVAGVKIKFETFNDYNFLMDVSGSNIGALTGLGMLQEELPAEVSFHVPESYHKRIIGVGGKNIQRIMKVYGVYVKFSNAEEFAQLGGYLDNEDNVVARTPAKNAMSLDSLKASIMELVAPKDKDYTTEGVSIPRRYHRTLLGEKSIFIHDIESKTNSIVRFPYKETASDIVIIFGPESQVPIAAAMLLDHVPFEADLHVPPNPELTRLVASTEFILFAERVKRDHQIAIVPSAKFGQGDEAVFKFRCQRSNIDFLGTARDSLEEFLKQHNIQVFPSNAQKQAELFSDAFSYFNSKLLSTRNKAPATEAEGGSLVGGQPRPASTADVKALFEGQAGGMMPEDPAVLGFANPLSYDPRRVSEIWQPSSSTPQPAAPAASQADPSKRDSDPIIQDKVRAAAAGLGHAPGHPRGMSTRTQSLDITSLNFSRALAGSGAGQGPFAPMPPSPGGAGSSPNTASGPYFPGGGASGHAHHQHSQSTGKGYSYDTALDSVTQGMSNVQVAHP</sequence>
<name>A0A427Y2A3_9TREE</name>
<dbReference type="InterPro" id="IPR004088">
    <property type="entry name" value="KH_dom_type_1"/>
</dbReference>
<dbReference type="SMART" id="SM00322">
    <property type="entry name" value="KH"/>
    <property type="match status" value="3"/>
</dbReference>
<feature type="compositionally biased region" description="Low complexity" evidence="3">
    <location>
        <begin position="275"/>
        <end position="287"/>
    </location>
</feature>
<dbReference type="SUPFAM" id="SSF54791">
    <property type="entry name" value="Eukaryotic type KH-domain (KH-domain type I)"/>
    <property type="match status" value="4"/>
</dbReference>
<dbReference type="PROSITE" id="PS50084">
    <property type="entry name" value="KH_TYPE_1"/>
    <property type="match status" value="2"/>
</dbReference>
<feature type="region of interest" description="Disordered" evidence="3">
    <location>
        <begin position="448"/>
        <end position="478"/>
    </location>
</feature>